<dbReference type="Gene3D" id="1.10.510.10">
    <property type="entry name" value="Transferase(Phosphotransferase) domain 1"/>
    <property type="match status" value="1"/>
</dbReference>
<dbReference type="Proteomes" id="UP000002630">
    <property type="component" value="Unassembled WGS sequence"/>
</dbReference>
<dbReference type="Gene3D" id="3.30.200.20">
    <property type="entry name" value="Phosphorylase Kinase, domain 1"/>
    <property type="match status" value="1"/>
</dbReference>
<keyword evidence="2" id="KW-0808">Transferase</keyword>
<evidence type="ECO:0000256" key="5">
    <source>
        <dbReference type="ARBA" id="ARBA00022840"/>
    </source>
</evidence>
<evidence type="ECO:0000313" key="9">
    <source>
        <dbReference type="Proteomes" id="UP000002630"/>
    </source>
</evidence>
<dbReference type="STRING" id="2880.D8LGG1"/>
<dbReference type="GO" id="GO:0005524">
    <property type="term" value="F:ATP binding"/>
    <property type="evidence" value="ECO:0007669"/>
    <property type="project" value="UniProtKB-KW"/>
</dbReference>
<reference evidence="8 9" key="1">
    <citation type="journal article" date="2010" name="Nature">
        <title>The Ectocarpus genome and the independent evolution of multicellularity in brown algae.</title>
        <authorList>
            <person name="Cock J.M."/>
            <person name="Sterck L."/>
            <person name="Rouze P."/>
            <person name="Scornet D."/>
            <person name="Allen A.E."/>
            <person name="Amoutzias G."/>
            <person name="Anthouard V."/>
            <person name="Artiguenave F."/>
            <person name="Aury J.M."/>
            <person name="Badger J.H."/>
            <person name="Beszteri B."/>
            <person name="Billiau K."/>
            <person name="Bonnet E."/>
            <person name="Bothwell J.H."/>
            <person name="Bowler C."/>
            <person name="Boyen C."/>
            <person name="Brownlee C."/>
            <person name="Carrano C.J."/>
            <person name="Charrier B."/>
            <person name="Cho G.Y."/>
            <person name="Coelho S.M."/>
            <person name="Collen J."/>
            <person name="Corre E."/>
            <person name="Da Silva C."/>
            <person name="Delage L."/>
            <person name="Delaroque N."/>
            <person name="Dittami S.M."/>
            <person name="Doulbeau S."/>
            <person name="Elias M."/>
            <person name="Farnham G."/>
            <person name="Gachon C.M."/>
            <person name="Gschloessl B."/>
            <person name="Heesch S."/>
            <person name="Jabbari K."/>
            <person name="Jubin C."/>
            <person name="Kawai H."/>
            <person name="Kimura K."/>
            <person name="Kloareg B."/>
            <person name="Kupper F.C."/>
            <person name="Lang D."/>
            <person name="Le Bail A."/>
            <person name="Leblanc C."/>
            <person name="Lerouge P."/>
            <person name="Lohr M."/>
            <person name="Lopez P.J."/>
            <person name="Martens C."/>
            <person name="Maumus F."/>
            <person name="Michel G."/>
            <person name="Miranda-Saavedra D."/>
            <person name="Morales J."/>
            <person name="Moreau H."/>
            <person name="Motomura T."/>
            <person name="Nagasato C."/>
            <person name="Napoli C.A."/>
            <person name="Nelson D.R."/>
            <person name="Nyvall-Collen P."/>
            <person name="Peters A.F."/>
            <person name="Pommier C."/>
            <person name="Potin P."/>
            <person name="Poulain J."/>
            <person name="Quesneville H."/>
            <person name="Read B."/>
            <person name="Rensing S.A."/>
            <person name="Ritter A."/>
            <person name="Rousvoal S."/>
            <person name="Samanta M."/>
            <person name="Samson G."/>
            <person name="Schroeder D.C."/>
            <person name="Segurens B."/>
            <person name="Strittmatter M."/>
            <person name="Tonon T."/>
            <person name="Tregear J.W."/>
            <person name="Valentin K."/>
            <person name="von Dassow P."/>
            <person name="Yamagishi T."/>
            <person name="Van de Peer Y."/>
            <person name="Wincker P."/>
        </authorList>
    </citation>
    <scope>NUCLEOTIDE SEQUENCE [LARGE SCALE GENOMIC DNA]</scope>
    <source>
        <strain evidence="9">Ec32 / CCAP1310/4</strain>
    </source>
</reference>
<evidence type="ECO:0000256" key="3">
    <source>
        <dbReference type="ARBA" id="ARBA00022741"/>
    </source>
</evidence>
<evidence type="ECO:0000313" key="8">
    <source>
        <dbReference type="EMBL" id="CBN75736.1"/>
    </source>
</evidence>
<protein>
    <recommendedName>
        <fullName evidence="7">Protein kinase domain-containing protein</fullName>
    </recommendedName>
</protein>
<feature type="region of interest" description="Disordered" evidence="6">
    <location>
        <begin position="250"/>
        <end position="278"/>
    </location>
</feature>
<dbReference type="PROSITE" id="PS00108">
    <property type="entry name" value="PROTEIN_KINASE_ST"/>
    <property type="match status" value="1"/>
</dbReference>
<dbReference type="GO" id="GO:0005952">
    <property type="term" value="C:cAMP-dependent protein kinase complex"/>
    <property type="evidence" value="ECO:0007669"/>
    <property type="project" value="TreeGrafter"/>
</dbReference>
<evidence type="ECO:0000256" key="2">
    <source>
        <dbReference type="ARBA" id="ARBA00022679"/>
    </source>
</evidence>
<keyword evidence="4" id="KW-0418">Kinase</keyword>
<dbReference type="eggNOG" id="KOG0616">
    <property type="taxonomic scope" value="Eukaryota"/>
</dbReference>
<keyword evidence="9" id="KW-1185">Reference proteome</keyword>
<proteinExistence type="predicted"/>
<evidence type="ECO:0000259" key="7">
    <source>
        <dbReference type="PROSITE" id="PS50011"/>
    </source>
</evidence>
<feature type="domain" description="Protein kinase" evidence="7">
    <location>
        <begin position="12"/>
        <end position="314"/>
    </location>
</feature>
<organism evidence="8 9">
    <name type="scientific">Ectocarpus siliculosus</name>
    <name type="common">Brown alga</name>
    <name type="synonym">Conferva siliculosa</name>
    <dbReference type="NCBI Taxonomy" id="2880"/>
    <lineage>
        <taxon>Eukaryota</taxon>
        <taxon>Sar</taxon>
        <taxon>Stramenopiles</taxon>
        <taxon>Ochrophyta</taxon>
        <taxon>PX clade</taxon>
        <taxon>Phaeophyceae</taxon>
        <taxon>Ectocarpales</taxon>
        <taxon>Ectocarpaceae</taxon>
        <taxon>Ectocarpus</taxon>
    </lineage>
</organism>
<keyword evidence="1" id="KW-0723">Serine/threonine-protein kinase</keyword>
<dbReference type="PANTHER" id="PTHR24353">
    <property type="entry name" value="CYCLIC NUCLEOTIDE-DEPENDENT PROTEIN KINASE"/>
    <property type="match status" value="1"/>
</dbReference>
<keyword evidence="3" id="KW-0547">Nucleotide-binding</keyword>
<sequence>MGTRGEADIGSWRKIVELGSGRTGSVALCIEPILSSAPNEERRCGEHQHHVFQAVKRVRRQCVKNNGAIRQVLQEKKALQDLRGHQGIVDLRYTSKDDEHLYFVLEPLLGGPLHRHIRAGPRGHLEVPAAIFYASEITSAIAHMHSHGFVHRDLKASNIVFSASGHVKIVDLGCSKQLERQTGGCKDGDVGATGGFSFQKTYTYCGTPHSMAPEMVSREGHGMAADWWALGILVHEMVNGEPPFGYGGDDLTQRITAGLPRDTSPESGEREDKDYRNVDEPKVLPIVRRLLDTDPQQRLGFSRDAQEVMSHAWFAGVDWERTTKLDTEPPAFRKDLGELEHLDAEHTGISATDVDPDGLFAGF</sequence>
<dbReference type="PANTHER" id="PTHR24353:SF37">
    <property type="entry name" value="CAMP-DEPENDENT PROTEIN KINASE CATALYTIC SUBUNIT PRKX"/>
    <property type="match status" value="1"/>
</dbReference>
<accession>D8LGG1</accession>
<dbReference type="PROSITE" id="PS50011">
    <property type="entry name" value="PROTEIN_KINASE_DOM"/>
    <property type="match status" value="1"/>
</dbReference>
<dbReference type="InParanoid" id="D8LGG1"/>
<keyword evidence="5" id="KW-0067">ATP-binding</keyword>
<dbReference type="InterPro" id="IPR011009">
    <property type="entry name" value="Kinase-like_dom_sf"/>
</dbReference>
<dbReference type="EMBL" id="FN649760">
    <property type="protein sequence ID" value="CBN75736.1"/>
    <property type="molecule type" value="Genomic_DNA"/>
</dbReference>
<dbReference type="SUPFAM" id="SSF56112">
    <property type="entry name" value="Protein kinase-like (PK-like)"/>
    <property type="match status" value="1"/>
</dbReference>
<dbReference type="GO" id="GO:0004691">
    <property type="term" value="F:cAMP-dependent protein kinase activity"/>
    <property type="evidence" value="ECO:0007669"/>
    <property type="project" value="TreeGrafter"/>
</dbReference>
<dbReference type="InterPro" id="IPR000719">
    <property type="entry name" value="Prot_kinase_dom"/>
</dbReference>
<evidence type="ECO:0000256" key="4">
    <source>
        <dbReference type="ARBA" id="ARBA00022777"/>
    </source>
</evidence>
<dbReference type="OrthoDB" id="203111at2759"/>
<evidence type="ECO:0000256" key="6">
    <source>
        <dbReference type="SAM" id="MobiDB-lite"/>
    </source>
</evidence>
<gene>
    <name evidence="8" type="ORF">Esi_0167_0054</name>
</gene>
<dbReference type="Pfam" id="PF00069">
    <property type="entry name" value="Pkinase"/>
    <property type="match status" value="1"/>
</dbReference>
<dbReference type="AlphaFoldDB" id="D8LGG1"/>
<evidence type="ECO:0000256" key="1">
    <source>
        <dbReference type="ARBA" id="ARBA00022527"/>
    </source>
</evidence>
<dbReference type="InterPro" id="IPR008271">
    <property type="entry name" value="Ser/Thr_kinase_AS"/>
</dbReference>
<name>D8LGG1_ECTSI</name>
<feature type="compositionally biased region" description="Basic and acidic residues" evidence="6">
    <location>
        <begin position="263"/>
        <end position="278"/>
    </location>
</feature>
<dbReference type="SMART" id="SM00220">
    <property type="entry name" value="S_TKc"/>
    <property type="match status" value="1"/>
</dbReference>